<accession>A0A3B3ZC99</accession>
<dbReference type="Proteomes" id="UP000261520">
    <property type="component" value="Unplaced"/>
</dbReference>
<dbReference type="AlphaFoldDB" id="A0A3B3ZC99"/>
<sequence length="90" mass="9965">MSVTVKAYLLGKEDTVKEIRRFTVDHDVSASFEYLSRKVTAAFSHLCCPWASQMRGANAKANANCSGHTRPRPLSLNPTSSYICVICVEK</sequence>
<keyword evidence="2" id="KW-1185">Reference proteome</keyword>
<name>A0A3B3ZC99_9GOBI</name>
<proteinExistence type="predicted"/>
<dbReference type="Gene3D" id="3.10.20.90">
    <property type="entry name" value="Phosphatidylinositol 3-kinase Catalytic Subunit, Chain A, domain 1"/>
    <property type="match status" value="1"/>
</dbReference>
<evidence type="ECO:0000313" key="2">
    <source>
        <dbReference type="Proteomes" id="UP000261520"/>
    </source>
</evidence>
<protein>
    <submittedName>
        <fullName evidence="1">Uncharacterized protein</fullName>
    </submittedName>
</protein>
<reference evidence="1" key="1">
    <citation type="submission" date="2025-08" db="UniProtKB">
        <authorList>
            <consortium name="Ensembl"/>
        </authorList>
    </citation>
    <scope>IDENTIFICATION</scope>
</reference>
<organism evidence="1 2">
    <name type="scientific">Periophthalmus magnuspinnatus</name>
    <dbReference type="NCBI Taxonomy" id="409849"/>
    <lineage>
        <taxon>Eukaryota</taxon>
        <taxon>Metazoa</taxon>
        <taxon>Chordata</taxon>
        <taxon>Craniata</taxon>
        <taxon>Vertebrata</taxon>
        <taxon>Euteleostomi</taxon>
        <taxon>Actinopterygii</taxon>
        <taxon>Neopterygii</taxon>
        <taxon>Teleostei</taxon>
        <taxon>Neoteleostei</taxon>
        <taxon>Acanthomorphata</taxon>
        <taxon>Gobiaria</taxon>
        <taxon>Gobiiformes</taxon>
        <taxon>Gobioidei</taxon>
        <taxon>Gobiidae</taxon>
        <taxon>Oxudercinae</taxon>
        <taxon>Periophthalmus</taxon>
    </lineage>
</organism>
<reference evidence="1" key="2">
    <citation type="submission" date="2025-09" db="UniProtKB">
        <authorList>
            <consortium name="Ensembl"/>
        </authorList>
    </citation>
    <scope>IDENTIFICATION</scope>
</reference>
<evidence type="ECO:0000313" key="1">
    <source>
        <dbReference type="Ensembl" id="ENSPMGP00000002198.1"/>
    </source>
</evidence>
<dbReference type="STRING" id="409849.ENSPMGP00000002198"/>
<dbReference type="Ensembl" id="ENSPMGT00000002332.1">
    <property type="protein sequence ID" value="ENSPMGP00000002198.1"/>
    <property type="gene ID" value="ENSPMGG00000001965.1"/>
</dbReference>